<keyword evidence="4" id="KW-1133">Transmembrane helix</keyword>
<comment type="similarity">
    <text evidence="2">Belongs to the bacterial solute-binding protein 2 family.</text>
</comment>
<evidence type="ECO:0000256" key="4">
    <source>
        <dbReference type="SAM" id="Phobius"/>
    </source>
</evidence>
<dbReference type="InterPro" id="IPR025997">
    <property type="entry name" value="SBP_2_dom"/>
</dbReference>
<organism evidence="6 7">
    <name type="scientific">Blautia ammoniilytica</name>
    <dbReference type="NCBI Taxonomy" id="2981782"/>
    <lineage>
        <taxon>Bacteria</taxon>
        <taxon>Bacillati</taxon>
        <taxon>Bacillota</taxon>
        <taxon>Clostridia</taxon>
        <taxon>Lachnospirales</taxon>
        <taxon>Lachnospiraceae</taxon>
        <taxon>Blautia</taxon>
    </lineage>
</organism>
<gene>
    <name evidence="6" type="ORF">OCV61_11060</name>
</gene>
<evidence type="ECO:0000313" key="6">
    <source>
        <dbReference type="EMBL" id="MCU6765948.1"/>
    </source>
</evidence>
<dbReference type="EMBL" id="JAOQJL010000020">
    <property type="protein sequence ID" value="MCU6765948.1"/>
    <property type="molecule type" value="Genomic_DNA"/>
</dbReference>
<dbReference type="PANTHER" id="PTHR46847">
    <property type="entry name" value="D-ALLOSE-BINDING PERIPLASMIC PROTEIN-RELATED"/>
    <property type="match status" value="1"/>
</dbReference>
<feature type="domain" description="Periplasmic binding protein" evidence="5">
    <location>
        <begin position="56"/>
        <end position="312"/>
    </location>
</feature>
<evidence type="ECO:0000256" key="1">
    <source>
        <dbReference type="ARBA" id="ARBA00004196"/>
    </source>
</evidence>
<accession>A0ABT2TUN7</accession>
<keyword evidence="4" id="KW-0472">Membrane</keyword>
<dbReference type="PANTHER" id="PTHR46847:SF1">
    <property type="entry name" value="D-ALLOSE-BINDING PERIPLASMIC PROTEIN-RELATED"/>
    <property type="match status" value="1"/>
</dbReference>
<dbReference type="SUPFAM" id="SSF53822">
    <property type="entry name" value="Periplasmic binding protein-like I"/>
    <property type="match status" value="1"/>
</dbReference>
<comment type="subcellular location">
    <subcellularLocation>
        <location evidence="1">Cell envelope</location>
    </subcellularLocation>
</comment>
<evidence type="ECO:0000256" key="3">
    <source>
        <dbReference type="ARBA" id="ARBA00022729"/>
    </source>
</evidence>
<evidence type="ECO:0000256" key="2">
    <source>
        <dbReference type="ARBA" id="ARBA00007639"/>
    </source>
</evidence>
<dbReference type="Proteomes" id="UP001652409">
    <property type="component" value="Unassembled WGS sequence"/>
</dbReference>
<evidence type="ECO:0000313" key="7">
    <source>
        <dbReference type="Proteomes" id="UP001652409"/>
    </source>
</evidence>
<dbReference type="Gene3D" id="3.40.50.2300">
    <property type="match status" value="2"/>
</dbReference>
<dbReference type="InterPro" id="IPR028082">
    <property type="entry name" value="Peripla_BP_I"/>
</dbReference>
<comment type="caution">
    <text evidence="6">The sequence shown here is derived from an EMBL/GenBank/DDBJ whole genome shotgun (WGS) entry which is preliminary data.</text>
</comment>
<reference evidence="6 7" key="1">
    <citation type="journal article" date="2021" name="ISME Commun">
        <title>Automated analysis of genomic sequences facilitates high-throughput and comprehensive description of bacteria.</title>
        <authorList>
            <person name="Hitch T.C.A."/>
        </authorList>
    </citation>
    <scope>NUCLEOTIDE SEQUENCE [LARGE SCALE GENOMIC DNA]</scope>
    <source>
        <strain evidence="6 7">Sanger_23</strain>
    </source>
</reference>
<name>A0ABT2TUN7_9FIRM</name>
<keyword evidence="4" id="KW-0812">Transmembrane</keyword>
<protein>
    <submittedName>
        <fullName evidence="6">Substrate-binding domain-containing protein</fullName>
    </submittedName>
</protein>
<proteinExistence type="inferred from homology"/>
<dbReference type="RefSeq" id="WP_262582820.1">
    <property type="nucleotide sequence ID" value="NZ_JAOQJL010000020.1"/>
</dbReference>
<evidence type="ECO:0000259" key="5">
    <source>
        <dbReference type="Pfam" id="PF13407"/>
    </source>
</evidence>
<dbReference type="Pfam" id="PF13407">
    <property type="entry name" value="Peripla_BP_4"/>
    <property type="match status" value="1"/>
</dbReference>
<keyword evidence="7" id="KW-1185">Reference proteome</keyword>
<keyword evidence="3" id="KW-0732">Signal</keyword>
<feature type="transmembrane region" description="Helical" evidence="4">
    <location>
        <begin position="12"/>
        <end position="32"/>
    </location>
</feature>
<sequence>MENRHRIGRQVWLMVAAVLVAILFIFFISSYYNKIMENAGAMSEELNQIYKYQYEMIVDSRNETFWQDVYNNARKEALANSAVLELKSAENGGDYTKMDYMDMSIAAQVDGIILEYNGEKGMQEKIDEAVEKGIPVVIIANDATKSTRQSFVGINDYQLGQVYGEQVAKLIDSSTSRVMLLLNREQELGQNQIYAQIYSAIEKKAGNDQRIKIQTRNILSYSRFDTEEEIRSIFQAPEGPPQILLCLDEVTTKCAYQAMIDYNMVGDVKIIGYYTSRSIMEAVKKGLIPVTISMNVEQIGKYSIEALTEYWEEGRTNAYYNVDLDVIASTKVETMY</sequence>